<dbReference type="Proteomes" id="UP001152798">
    <property type="component" value="Chromosome 2"/>
</dbReference>
<keyword evidence="3" id="KW-0964">Secreted</keyword>
<evidence type="ECO:0000256" key="6">
    <source>
        <dbReference type="ARBA" id="ARBA00023320"/>
    </source>
</evidence>
<accession>A0A9P0GZL4</accession>
<sequence length="200" mass="22920">MFGSMLVGAWLLIHHHCCALGEEEMRLRNPLLVDTLTRRSTLEKNFMRFGRSSGGVERCQPSPMDLPEGEEPLSNEKRARNPLSLSAKANFIRLGRAKDNFMRFGRGNENFMRFGKSKDNFMRFGRGKDNFMRFGRSERPVQRSGRGRSRDFEDGFIRFGRSLPSPFHPGFIIGPELTLLPPLVLQQRNDNSADNMIRLG</sequence>
<evidence type="ECO:0000256" key="5">
    <source>
        <dbReference type="ARBA" id="ARBA00022815"/>
    </source>
</evidence>
<dbReference type="InterPro" id="IPR002544">
    <property type="entry name" value="FMRFamid-related_peptide-like"/>
</dbReference>
<proteinExistence type="inferred from homology"/>
<dbReference type="PANTHER" id="PTHR20986">
    <property type="entry name" value="FMRFAMIDE-RELATED PEPTIDES"/>
    <property type="match status" value="1"/>
</dbReference>
<reference evidence="9" key="1">
    <citation type="submission" date="2022-01" db="EMBL/GenBank/DDBJ databases">
        <authorList>
            <person name="King R."/>
        </authorList>
    </citation>
    <scope>NUCLEOTIDE SEQUENCE</scope>
</reference>
<evidence type="ECO:0008006" key="11">
    <source>
        <dbReference type="Google" id="ProtNLM"/>
    </source>
</evidence>
<evidence type="ECO:0000256" key="4">
    <source>
        <dbReference type="ARBA" id="ARBA00022737"/>
    </source>
</evidence>
<dbReference type="AlphaFoldDB" id="A0A9P0GZL4"/>
<keyword evidence="8" id="KW-0732">Signal</keyword>
<dbReference type="GO" id="GO:0007218">
    <property type="term" value="P:neuropeptide signaling pathway"/>
    <property type="evidence" value="ECO:0007669"/>
    <property type="project" value="UniProtKB-KW"/>
</dbReference>
<evidence type="ECO:0000256" key="1">
    <source>
        <dbReference type="ARBA" id="ARBA00004613"/>
    </source>
</evidence>
<comment type="subcellular location">
    <subcellularLocation>
        <location evidence="1">Secreted</location>
    </subcellularLocation>
</comment>
<keyword evidence="10" id="KW-1185">Reference proteome</keyword>
<protein>
    <recommendedName>
        <fullName evidence="11">Neuropeptide</fullName>
    </recommendedName>
</protein>
<evidence type="ECO:0000313" key="10">
    <source>
        <dbReference type="Proteomes" id="UP001152798"/>
    </source>
</evidence>
<dbReference type="Pfam" id="PF01581">
    <property type="entry name" value="FARP"/>
    <property type="match status" value="3"/>
</dbReference>
<evidence type="ECO:0000256" key="8">
    <source>
        <dbReference type="SAM" id="SignalP"/>
    </source>
</evidence>
<keyword evidence="4" id="KW-0677">Repeat</keyword>
<evidence type="ECO:0000256" key="2">
    <source>
        <dbReference type="ARBA" id="ARBA00006356"/>
    </source>
</evidence>
<evidence type="ECO:0000256" key="7">
    <source>
        <dbReference type="SAM" id="MobiDB-lite"/>
    </source>
</evidence>
<evidence type="ECO:0000313" key="9">
    <source>
        <dbReference type="EMBL" id="CAH1393554.1"/>
    </source>
</evidence>
<dbReference type="PANTHER" id="PTHR20986:SF22">
    <property type="entry name" value="FMRFAMIDE-RELATED PEPTIDES"/>
    <property type="match status" value="1"/>
</dbReference>
<dbReference type="InterPro" id="IPR051041">
    <property type="entry name" value="FMRFamide-related_np"/>
</dbReference>
<comment type="similarity">
    <text evidence="2">Belongs to the FARP (FMRFamide related peptide) family.</text>
</comment>
<feature type="region of interest" description="Disordered" evidence="7">
    <location>
        <begin position="53"/>
        <end position="77"/>
    </location>
</feature>
<gene>
    <name evidence="9" type="ORF">NEZAVI_LOCUS4207</name>
</gene>
<feature type="chain" id="PRO_5040131498" description="Neuropeptide" evidence="8">
    <location>
        <begin position="22"/>
        <end position="200"/>
    </location>
</feature>
<dbReference type="EMBL" id="OV725078">
    <property type="protein sequence ID" value="CAH1393554.1"/>
    <property type="molecule type" value="Genomic_DNA"/>
</dbReference>
<keyword evidence="5" id="KW-0027">Amidation</keyword>
<organism evidence="9 10">
    <name type="scientific">Nezara viridula</name>
    <name type="common">Southern green stink bug</name>
    <name type="synonym">Cimex viridulus</name>
    <dbReference type="NCBI Taxonomy" id="85310"/>
    <lineage>
        <taxon>Eukaryota</taxon>
        <taxon>Metazoa</taxon>
        <taxon>Ecdysozoa</taxon>
        <taxon>Arthropoda</taxon>
        <taxon>Hexapoda</taxon>
        <taxon>Insecta</taxon>
        <taxon>Pterygota</taxon>
        <taxon>Neoptera</taxon>
        <taxon>Paraneoptera</taxon>
        <taxon>Hemiptera</taxon>
        <taxon>Heteroptera</taxon>
        <taxon>Panheteroptera</taxon>
        <taxon>Pentatomomorpha</taxon>
        <taxon>Pentatomoidea</taxon>
        <taxon>Pentatomidae</taxon>
        <taxon>Pentatominae</taxon>
        <taxon>Nezara</taxon>
    </lineage>
</organism>
<evidence type="ECO:0000256" key="3">
    <source>
        <dbReference type="ARBA" id="ARBA00022525"/>
    </source>
</evidence>
<keyword evidence="6" id="KW-0527">Neuropeptide</keyword>
<dbReference type="GO" id="GO:0005576">
    <property type="term" value="C:extracellular region"/>
    <property type="evidence" value="ECO:0007669"/>
    <property type="project" value="UniProtKB-SubCell"/>
</dbReference>
<name>A0A9P0GZL4_NEZVI</name>
<dbReference type="OrthoDB" id="5813613at2759"/>
<feature type="signal peptide" evidence="8">
    <location>
        <begin position="1"/>
        <end position="21"/>
    </location>
</feature>